<feature type="transmembrane region" description="Helical" evidence="10">
    <location>
        <begin position="20"/>
        <end position="40"/>
    </location>
</feature>
<keyword evidence="10" id="KW-1133">Transmembrane helix</keyword>
<keyword evidence="6" id="KW-0961">Cell wall biogenesis/degradation</keyword>
<accession>A0A0G0Z242</accession>
<dbReference type="PRINTS" id="PR00725">
    <property type="entry name" value="DADACBPTASE1"/>
</dbReference>
<dbReference type="PANTHER" id="PTHR21581:SF33">
    <property type="entry name" value="D-ALANYL-D-ALANINE CARBOXYPEPTIDASE DACB"/>
    <property type="match status" value="1"/>
</dbReference>
<feature type="active site" description="Acyl-ester intermediate" evidence="7">
    <location>
        <position position="114"/>
    </location>
</feature>
<name>A0A0G0Z242_UNCKA</name>
<comment type="caution">
    <text evidence="12">The sequence shown here is derived from an EMBL/GenBank/DDBJ whole genome shotgun (WGS) entry which is preliminary data.</text>
</comment>
<dbReference type="InterPro" id="IPR018044">
    <property type="entry name" value="Peptidase_S11"/>
</dbReference>
<dbReference type="Proteomes" id="UP000034544">
    <property type="component" value="Unassembled WGS sequence"/>
</dbReference>
<evidence type="ECO:0000313" key="12">
    <source>
        <dbReference type="EMBL" id="KKS06958.1"/>
    </source>
</evidence>
<keyword evidence="3" id="KW-0378">Hydrolase</keyword>
<keyword evidence="2" id="KW-0732">Signal</keyword>
<gene>
    <name evidence="12" type="ORF">UU59_C0016G0015</name>
</gene>
<dbReference type="GO" id="GO:0006508">
    <property type="term" value="P:proteolysis"/>
    <property type="evidence" value="ECO:0007669"/>
    <property type="project" value="InterPro"/>
</dbReference>
<comment type="similarity">
    <text evidence="1 9">Belongs to the peptidase S11 family.</text>
</comment>
<keyword evidence="5" id="KW-0573">Peptidoglycan synthesis</keyword>
<dbReference type="GO" id="GO:0008360">
    <property type="term" value="P:regulation of cell shape"/>
    <property type="evidence" value="ECO:0007669"/>
    <property type="project" value="UniProtKB-KW"/>
</dbReference>
<evidence type="ECO:0000313" key="13">
    <source>
        <dbReference type="Proteomes" id="UP000034544"/>
    </source>
</evidence>
<evidence type="ECO:0000256" key="5">
    <source>
        <dbReference type="ARBA" id="ARBA00022984"/>
    </source>
</evidence>
<evidence type="ECO:0000256" key="8">
    <source>
        <dbReference type="PIRSR" id="PIRSR618044-2"/>
    </source>
</evidence>
<feature type="binding site" evidence="8">
    <location>
        <position position="275"/>
    </location>
    <ligand>
        <name>substrate</name>
    </ligand>
</feature>
<evidence type="ECO:0000256" key="7">
    <source>
        <dbReference type="PIRSR" id="PIRSR618044-1"/>
    </source>
</evidence>
<evidence type="ECO:0000256" key="3">
    <source>
        <dbReference type="ARBA" id="ARBA00022801"/>
    </source>
</evidence>
<dbReference type="PATRIC" id="fig|1619131.3.peg.410"/>
<dbReference type="AlphaFoldDB" id="A0A0G0Z242"/>
<evidence type="ECO:0000256" key="4">
    <source>
        <dbReference type="ARBA" id="ARBA00022960"/>
    </source>
</evidence>
<keyword evidence="10" id="KW-0812">Transmembrane</keyword>
<dbReference type="EMBL" id="LCBF01000016">
    <property type="protein sequence ID" value="KKS06958.1"/>
    <property type="molecule type" value="Genomic_DNA"/>
</dbReference>
<feature type="domain" description="Peptidase S11 D-alanyl-D-alanine carboxypeptidase A N-terminal" evidence="11">
    <location>
        <begin position="85"/>
        <end position="304"/>
    </location>
</feature>
<feature type="active site" description="Proton acceptor" evidence="7">
    <location>
        <position position="117"/>
    </location>
</feature>
<sequence>MYSYQQKISQNPEKISKGNWWLWVVPTALLLTSLVGFFFLKSGAAEEVRVEGAKDEYLETLKPSDISRVPLVPSAGEDEFPSDLIAGGAGIIMDAGTGNILYGKEIDKKMPLASLVKIMTAVITLEHKSLSDYATVTAEADAIGENEMGVSEGEAYTIAELMYGLLLNSGNDAAYTLAENVAGSSEEFVGWMNRKALELGMKNTGFFDPSGLDDRSYTTALDLAVLTEYAMRYEEFREIVATVEKELPYSDLHKYLYLANQTNLLTTYPGVAGVKTGYTEEAGLCLSTYAENSGKKLVGIVLNSIDRKGDMILMLDYGFSTYGITVEHHLLDTL</sequence>
<evidence type="ECO:0000256" key="9">
    <source>
        <dbReference type="RuleBase" id="RU004016"/>
    </source>
</evidence>
<dbReference type="SUPFAM" id="SSF56601">
    <property type="entry name" value="beta-lactamase/transpeptidase-like"/>
    <property type="match status" value="1"/>
</dbReference>
<evidence type="ECO:0000259" key="11">
    <source>
        <dbReference type="Pfam" id="PF00768"/>
    </source>
</evidence>
<keyword evidence="12" id="KW-0645">Protease</keyword>
<evidence type="ECO:0000256" key="6">
    <source>
        <dbReference type="ARBA" id="ARBA00023316"/>
    </source>
</evidence>
<keyword evidence="10" id="KW-0472">Membrane</keyword>
<dbReference type="GO" id="GO:0009002">
    <property type="term" value="F:serine-type D-Ala-D-Ala carboxypeptidase activity"/>
    <property type="evidence" value="ECO:0007669"/>
    <property type="project" value="InterPro"/>
</dbReference>
<protein>
    <submittedName>
        <fullName evidence="12">Peptidase S11 D-alanyl-D-alanine carboxypeptidase 1</fullName>
    </submittedName>
</protein>
<feature type="active site" evidence="7">
    <location>
        <position position="169"/>
    </location>
</feature>
<reference evidence="12 13" key="1">
    <citation type="journal article" date="2015" name="Nature">
        <title>rRNA introns, odd ribosomes, and small enigmatic genomes across a large radiation of phyla.</title>
        <authorList>
            <person name="Brown C.T."/>
            <person name="Hug L.A."/>
            <person name="Thomas B.C."/>
            <person name="Sharon I."/>
            <person name="Castelle C.J."/>
            <person name="Singh A."/>
            <person name="Wilkins M.J."/>
            <person name="Williams K.H."/>
            <person name="Banfield J.F."/>
        </authorList>
    </citation>
    <scope>NUCLEOTIDE SEQUENCE [LARGE SCALE GENOMIC DNA]</scope>
</reference>
<dbReference type="Pfam" id="PF00768">
    <property type="entry name" value="Peptidase_S11"/>
    <property type="match status" value="1"/>
</dbReference>
<dbReference type="GO" id="GO:0071555">
    <property type="term" value="P:cell wall organization"/>
    <property type="evidence" value="ECO:0007669"/>
    <property type="project" value="UniProtKB-KW"/>
</dbReference>
<organism evidence="12 13">
    <name type="scientific">candidate division WWE3 bacterium GW2011_GWE1_41_27</name>
    <dbReference type="NCBI Taxonomy" id="1619131"/>
    <lineage>
        <taxon>Bacteria</taxon>
        <taxon>Katanobacteria</taxon>
    </lineage>
</organism>
<dbReference type="GO" id="GO:0009252">
    <property type="term" value="P:peptidoglycan biosynthetic process"/>
    <property type="evidence" value="ECO:0007669"/>
    <property type="project" value="UniProtKB-KW"/>
</dbReference>
<dbReference type="PANTHER" id="PTHR21581">
    <property type="entry name" value="D-ALANYL-D-ALANINE CARBOXYPEPTIDASE"/>
    <property type="match status" value="1"/>
</dbReference>
<keyword evidence="12" id="KW-0121">Carboxypeptidase</keyword>
<dbReference type="Gene3D" id="3.40.710.10">
    <property type="entry name" value="DD-peptidase/beta-lactamase superfamily"/>
    <property type="match status" value="1"/>
</dbReference>
<evidence type="ECO:0000256" key="1">
    <source>
        <dbReference type="ARBA" id="ARBA00007164"/>
    </source>
</evidence>
<keyword evidence="4" id="KW-0133">Cell shape</keyword>
<evidence type="ECO:0000256" key="10">
    <source>
        <dbReference type="SAM" id="Phobius"/>
    </source>
</evidence>
<proteinExistence type="inferred from homology"/>
<evidence type="ECO:0000256" key="2">
    <source>
        <dbReference type="ARBA" id="ARBA00022729"/>
    </source>
</evidence>
<dbReference type="InterPro" id="IPR012338">
    <property type="entry name" value="Beta-lactam/transpept-like"/>
</dbReference>
<dbReference type="InterPro" id="IPR001967">
    <property type="entry name" value="Peptidase_S11_N"/>
</dbReference>